<comment type="caution">
    <text evidence="1">The sequence shown here is derived from an EMBL/GenBank/DDBJ whole genome shotgun (WGS) entry which is preliminary data.</text>
</comment>
<gene>
    <name evidence="1" type="ORF">G2W53_000354</name>
</gene>
<sequence>MADAPQIEGFVRDGDLEEEKWHKRGKEINRRLKNGSLAFSSINLLMMGYHQSEGGSASGLPVAHKAYGQRVR</sequence>
<dbReference type="EMBL" id="JAAIUW010000001">
    <property type="protein sequence ID" value="KAF7843449.1"/>
    <property type="molecule type" value="Genomic_DNA"/>
</dbReference>
<accession>A0A835CIE1</accession>
<proteinExistence type="predicted"/>
<keyword evidence="2" id="KW-1185">Reference proteome</keyword>
<reference evidence="1" key="1">
    <citation type="submission" date="2020-09" db="EMBL/GenBank/DDBJ databases">
        <title>Genome-Enabled Discovery of Anthraquinone Biosynthesis in Senna tora.</title>
        <authorList>
            <person name="Kang S.-H."/>
            <person name="Pandey R.P."/>
            <person name="Lee C.-M."/>
            <person name="Sim J.-S."/>
            <person name="Jeong J.-T."/>
            <person name="Choi B.-S."/>
            <person name="Jung M."/>
            <person name="Ginzburg D."/>
            <person name="Zhao K."/>
            <person name="Won S.Y."/>
            <person name="Oh T.-J."/>
            <person name="Yu Y."/>
            <person name="Kim N.-H."/>
            <person name="Lee O.R."/>
            <person name="Lee T.-H."/>
            <person name="Bashyal P."/>
            <person name="Kim T.-S."/>
            <person name="Lee W.-H."/>
            <person name="Kawkins C."/>
            <person name="Kim C.-K."/>
            <person name="Kim J.S."/>
            <person name="Ahn B.O."/>
            <person name="Rhee S.Y."/>
            <person name="Sohng J.K."/>
        </authorList>
    </citation>
    <scope>NUCLEOTIDE SEQUENCE</scope>
    <source>
        <tissue evidence="1">Leaf</tissue>
    </source>
</reference>
<evidence type="ECO:0000313" key="1">
    <source>
        <dbReference type="EMBL" id="KAF7843449.1"/>
    </source>
</evidence>
<protein>
    <submittedName>
        <fullName evidence="1">Uncharacterized protein</fullName>
    </submittedName>
</protein>
<name>A0A835CIE1_9FABA</name>
<evidence type="ECO:0000313" key="2">
    <source>
        <dbReference type="Proteomes" id="UP000634136"/>
    </source>
</evidence>
<dbReference type="AlphaFoldDB" id="A0A835CIE1"/>
<dbReference type="Proteomes" id="UP000634136">
    <property type="component" value="Unassembled WGS sequence"/>
</dbReference>
<organism evidence="1 2">
    <name type="scientific">Senna tora</name>
    <dbReference type="NCBI Taxonomy" id="362788"/>
    <lineage>
        <taxon>Eukaryota</taxon>
        <taxon>Viridiplantae</taxon>
        <taxon>Streptophyta</taxon>
        <taxon>Embryophyta</taxon>
        <taxon>Tracheophyta</taxon>
        <taxon>Spermatophyta</taxon>
        <taxon>Magnoliopsida</taxon>
        <taxon>eudicotyledons</taxon>
        <taxon>Gunneridae</taxon>
        <taxon>Pentapetalae</taxon>
        <taxon>rosids</taxon>
        <taxon>fabids</taxon>
        <taxon>Fabales</taxon>
        <taxon>Fabaceae</taxon>
        <taxon>Caesalpinioideae</taxon>
        <taxon>Cassia clade</taxon>
        <taxon>Senna</taxon>
    </lineage>
</organism>